<dbReference type="EMBL" id="MU167928">
    <property type="protein sequence ID" value="KAG0139021.1"/>
    <property type="molecule type" value="Genomic_DNA"/>
</dbReference>
<dbReference type="AlphaFoldDB" id="A0A9P6N856"/>
<evidence type="ECO:0000313" key="1">
    <source>
        <dbReference type="EMBL" id="KAG0139021.1"/>
    </source>
</evidence>
<protein>
    <submittedName>
        <fullName evidence="1">Uncharacterized protein</fullName>
    </submittedName>
</protein>
<organism evidence="1 2">
    <name type="scientific">Cronartium quercuum f. sp. fusiforme G11</name>
    <dbReference type="NCBI Taxonomy" id="708437"/>
    <lineage>
        <taxon>Eukaryota</taxon>
        <taxon>Fungi</taxon>
        <taxon>Dikarya</taxon>
        <taxon>Basidiomycota</taxon>
        <taxon>Pucciniomycotina</taxon>
        <taxon>Pucciniomycetes</taxon>
        <taxon>Pucciniales</taxon>
        <taxon>Coleosporiaceae</taxon>
        <taxon>Cronartium</taxon>
    </lineage>
</organism>
<proteinExistence type="predicted"/>
<name>A0A9P6N856_9BASI</name>
<gene>
    <name evidence="1" type="ORF">CROQUDRAFT_102326</name>
</gene>
<comment type="caution">
    <text evidence="1">The sequence shown here is derived from an EMBL/GenBank/DDBJ whole genome shotgun (WGS) entry which is preliminary data.</text>
</comment>
<evidence type="ECO:0000313" key="2">
    <source>
        <dbReference type="Proteomes" id="UP000886653"/>
    </source>
</evidence>
<sequence>MDSGIPYGTKQGHGFGYLPDFKHKSEVGKPTSKLVAKQALNVLTINIMIIFLKLRTG</sequence>
<keyword evidence="2" id="KW-1185">Reference proteome</keyword>
<dbReference type="Proteomes" id="UP000886653">
    <property type="component" value="Unassembled WGS sequence"/>
</dbReference>
<accession>A0A9P6N856</accession>
<reference evidence="1" key="1">
    <citation type="submission" date="2013-11" db="EMBL/GenBank/DDBJ databases">
        <title>Genome sequence of the fusiform rust pathogen reveals effectors for host alternation and coevolution with pine.</title>
        <authorList>
            <consortium name="DOE Joint Genome Institute"/>
            <person name="Smith K."/>
            <person name="Pendleton A."/>
            <person name="Kubisiak T."/>
            <person name="Anderson C."/>
            <person name="Salamov A."/>
            <person name="Aerts A."/>
            <person name="Riley R."/>
            <person name="Clum A."/>
            <person name="Lindquist E."/>
            <person name="Ence D."/>
            <person name="Campbell M."/>
            <person name="Kronenberg Z."/>
            <person name="Feau N."/>
            <person name="Dhillon B."/>
            <person name="Hamelin R."/>
            <person name="Burleigh J."/>
            <person name="Smith J."/>
            <person name="Yandell M."/>
            <person name="Nelson C."/>
            <person name="Grigoriev I."/>
            <person name="Davis J."/>
        </authorList>
    </citation>
    <scope>NUCLEOTIDE SEQUENCE</scope>
    <source>
        <strain evidence="1">G11</strain>
    </source>
</reference>